<dbReference type="UniPathway" id="UPA00028">
    <property type="reaction ID" value="UER00004"/>
</dbReference>
<dbReference type="Pfam" id="PF02558">
    <property type="entry name" value="ApbA"/>
    <property type="match status" value="1"/>
</dbReference>
<reference evidence="12 13" key="1">
    <citation type="submission" date="2018-01" db="EMBL/GenBank/DDBJ databases">
        <title>Metagenomic assembled genomes from two thermal pools in the Uzon Caldera, Kamchatka, Russia.</title>
        <authorList>
            <person name="Wilkins L."/>
            <person name="Ettinger C."/>
        </authorList>
    </citation>
    <scope>NUCLEOTIDE SEQUENCE [LARGE SCALE GENOMIC DNA]</scope>
    <source>
        <strain evidence="12">ZAV-05</strain>
    </source>
</reference>
<dbReference type="SUPFAM" id="SSF51735">
    <property type="entry name" value="NAD(P)-binding Rossmann-fold domains"/>
    <property type="match status" value="1"/>
</dbReference>
<evidence type="ECO:0000256" key="4">
    <source>
        <dbReference type="ARBA" id="ARBA00019465"/>
    </source>
</evidence>
<sequence>MSEIKKVAIVGAGAMGILYAHQFQNANFKTYLAANGNRLLKLKNTPFSFNGQSYLFDTIDLDNPLTRVDLVMVAVKFDKLDEIIPLLEGIIHENTLIISILNGLDSEYEIAKVYGLDRILFTTTVGMDAVRVDNIINCKNYGKLLIGELKNDTISEKVKRIQSALEKAKIAYEIPPDMQKELWWKFMVNVGMNQTSAVLRATYGVFQRDEGVRKLMENLMKEVIDLSVYEGVNLEYESDLKKRWYNVLYKLDPDGKTSMLQDVEAKRKTEVDIFAGKVLKLAREHNYSAKYNEIFYDIIKGIEKSY</sequence>
<dbReference type="EMBL" id="PNIN01000010">
    <property type="protein sequence ID" value="PMP72936.1"/>
    <property type="molecule type" value="Genomic_DNA"/>
</dbReference>
<evidence type="ECO:0000256" key="9">
    <source>
        <dbReference type="RuleBase" id="RU362068"/>
    </source>
</evidence>
<dbReference type="InterPro" id="IPR013752">
    <property type="entry name" value="KPA_reductase"/>
</dbReference>
<dbReference type="InterPro" id="IPR013332">
    <property type="entry name" value="KPR_N"/>
</dbReference>
<evidence type="ECO:0000256" key="8">
    <source>
        <dbReference type="ARBA" id="ARBA00048793"/>
    </source>
</evidence>
<dbReference type="Gene3D" id="3.40.50.720">
    <property type="entry name" value="NAD(P)-binding Rossmann-like Domain"/>
    <property type="match status" value="1"/>
</dbReference>
<dbReference type="InterPro" id="IPR051402">
    <property type="entry name" value="KPR-Related"/>
</dbReference>
<evidence type="ECO:0000256" key="3">
    <source>
        <dbReference type="ARBA" id="ARBA00013014"/>
    </source>
</evidence>
<dbReference type="InterPro" id="IPR036291">
    <property type="entry name" value="NAD(P)-bd_dom_sf"/>
</dbReference>
<comment type="function">
    <text evidence="9">Catalyzes the NADPH-dependent reduction of ketopantoate into pantoic acid.</text>
</comment>
<comment type="caution">
    <text evidence="12">The sequence shown here is derived from an EMBL/GenBank/DDBJ whole genome shotgun (WGS) entry which is preliminary data.</text>
</comment>
<dbReference type="PANTHER" id="PTHR21708:SF26">
    <property type="entry name" value="2-DEHYDROPANTOATE 2-REDUCTASE"/>
    <property type="match status" value="1"/>
</dbReference>
<evidence type="ECO:0000259" key="10">
    <source>
        <dbReference type="Pfam" id="PF02558"/>
    </source>
</evidence>
<dbReference type="RefSeq" id="WP_424606070.1">
    <property type="nucleotide sequence ID" value="NZ_JBNAVA010000010.1"/>
</dbReference>
<proteinExistence type="inferred from homology"/>
<dbReference type="EC" id="1.1.1.169" evidence="3 9"/>
<dbReference type="SUPFAM" id="SSF48179">
    <property type="entry name" value="6-phosphogluconate dehydrogenase C-terminal domain-like"/>
    <property type="match status" value="1"/>
</dbReference>
<comment type="similarity">
    <text evidence="2 9">Belongs to the ketopantoate reductase family.</text>
</comment>
<evidence type="ECO:0000313" key="13">
    <source>
        <dbReference type="Proteomes" id="UP000242881"/>
    </source>
</evidence>
<dbReference type="Proteomes" id="UP000242881">
    <property type="component" value="Unassembled WGS sequence"/>
</dbReference>
<comment type="catalytic activity">
    <reaction evidence="8 9">
        <text>(R)-pantoate + NADP(+) = 2-dehydropantoate + NADPH + H(+)</text>
        <dbReference type="Rhea" id="RHEA:16233"/>
        <dbReference type="ChEBI" id="CHEBI:11561"/>
        <dbReference type="ChEBI" id="CHEBI:15378"/>
        <dbReference type="ChEBI" id="CHEBI:15980"/>
        <dbReference type="ChEBI" id="CHEBI:57783"/>
        <dbReference type="ChEBI" id="CHEBI:58349"/>
        <dbReference type="EC" id="1.1.1.169"/>
    </reaction>
</comment>
<dbReference type="GO" id="GO:0015940">
    <property type="term" value="P:pantothenate biosynthetic process"/>
    <property type="evidence" value="ECO:0007669"/>
    <property type="project" value="UniProtKB-UniPathway"/>
</dbReference>
<dbReference type="Pfam" id="PF08546">
    <property type="entry name" value="ApbA_C"/>
    <property type="match status" value="1"/>
</dbReference>
<evidence type="ECO:0000256" key="1">
    <source>
        <dbReference type="ARBA" id="ARBA00004994"/>
    </source>
</evidence>
<dbReference type="InterPro" id="IPR003710">
    <property type="entry name" value="ApbA"/>
</dbReference>
<dbReference type="Gene3D" id="1.10.1040.10">
    <property type="entry name" value="N-(1-d-carboxylethyl)-l-norvaline Dehydrogenase, domain 2"/>
    <property type="match status" value="1"/>
</dbReference>
<evidence type="ECO:0000256" key="6">
    <source>
        <dbReference type="ARBA" id="ARBA00023002"/>
    </source>
</evidence>
<keyword evidence="9" id="KW-0566">Pantothenate biosynthesis</keyword>
<evidence type="ECO:0000256" key="2">
    <source>
        <dbReference type="ARBA" id="ARBA00007870"/>
    </source>
</evidence>
<evidence type="ECO:0000259" key="11">
    <source>
        <dbReference type="Pfam" id="PF08546"/>
    </source>
</evidence>
<organism evidence="12 13">
    <name type="scientific">Calditerrivibrio nitroreducens</name>
    <dbReference type="NCBI Taxonomy" id="477976"/>
    <lineage>
        <taxon>Bacteria</taxon>
        <taxon>Pseudomonadati</taxon>
        <taxon>Deferribacterota</taxon>
        <taxon>Deferribacteres</taxon>
        <taxon>Deferribacterales</taxon>
        <taxon>Calditerrivibrionaceae</taxon>
    </lineage>
</organism>
<feature type="domain" description="Ketopantoate reductase N-terminal" evidence="10">
    <location>
        <begin position="7"/>
        <end position="150"/>
    </location>
</feature>
<feature type="domain" description="Ketopantoate reductase C-terminal" evidence="11">
    <location>
        <begin position="177"/>
        <end position="303"/>
    </location>
</feature>
<dbReference type="PANTHER" id="PTHR21708">
    <property type="entry name" value="PROBABLE 2-DEHYDROPANTOATE 2-REDUCTASE"/>
    <property type="match status" value="1"/>
</dbReference>
<evidence type="ECO:0000256" key="5">
    <source>
        <dbReference type="ARBA" id="ARBA00022857"/>
    </source>
</evidence>
<protein>
    <recommendedName>
        <fullName evidence="4 9">2-dehydropantoate 2-reductase</fullName>
        <ecNumber evidence="3 9">1.1.1.169</ecNumber>
    </recommendedName>
    <alternativeName>
        <fullName evidence="7 9">Ketopantoate reductase</fullName>
    </alternativeName>
</protein>
<comment type="pathway">
    <text evidence="1 9">Cofactor biosynthesis; (R)-pantothenate biosynthesis; (R)-pantoate from 3-methyl-2-oxobutanoate: step 2/2.</text>
</comment>
<dbReference type="GO" id="GO:0008677">
    <property type="term" value="F:2-dehydropantoate 2-reductase activity"/>
    <property type="evidence" value="ECO:0007669"/>
    <property type="project" value="UniProtKB-EC"/>
</dbReference>
<accession>A0A2J6WRB9</accession>
<keyword evidence="5 9" id="KW-0521">NADP</keyword>
<dbReference type="GO" id="GO:0005737">
    <property type="term" value="C:cytoplasm"/>
    <property type="evidence" value="ECO:0007669"/>
    <property type="project" value="TreeGrafter"/>
</dbReference>
<dbReference type="NCBIfam" id="TIGR00745">
    <property type="entry name" value="apbA_panE"/>
    <property type="match status" value="1"/>
</dbReference>
<dbReference type="AlphaFoldDB" id="A0A2J6WRB9"/>
<evidence type="ECO:0000313" key="12">
    <source>
        <dbReference type="EMBL" id="PMP72936.1"/>
    </source>
</evidence>
<keyword evidence="6 9" id="KW-0560">Oxidoreductase</keyword>
<name>A0A2J6WRB9_9BACT</name>
<gene>
    <name evidence="12" type="ORF">C0187_00610</name>
</gene>
<evidence type="ECO:0000256" key="7">
    <source>
        <dbReference type="ARBA" id="ARBA00032024"/>
    </source>
</evidence>
<dbReference type="InterPro" id="IPR013328">
    <property type="entry name" value="6PGD_dom2"/>
</dbReference>
<dbReference type="InterPro" id="IPR008927">
    <property type="entry name" value="6-PGluconate_DH-like_C_sf"/>
</dbReference>